<dbReference type="GO" id="GO:0008324">
    <property type="term" value="F:monoatomic cation transmembrane transporter activity"/>
    <property type="evidence" value="ECO:0007669"/>
    <property type="project" value="InterPro"/>
</dbReference>
<evidence type="ECO:0000256" key="6">
    <source>
        <dbReference type="ARBA" id="ARBA00022989"/>
    </source>
</evidence>
<comment type="subcellular location">
    <subcellularLocation>
        <location evidence="1">Cell membrane</location>
        <topology evidence="1">Multi-pass membrane protein</topology>
    </subcellularLocation>
</comment>
<evidence type="ECO:0000313" key="10">
    <source>
        <dbReference type="Proteomes" id="UP000589520"/>
    </source>
</evidence>
<dbReference type="EMBL" id="JACCCW010000002">
    <property type="protein sequence ID" value="NYF80975.1"/>
    <property type="molecule type" value="Genomic_DNA"/>
</dbReference>
<evidence type="ECO:0000256" key="5">
    <source>
        <dbReference type="ARBA" id="ARBA00022692"/>
    </source>
</evidence>
<comment type="caution">
    <text evidence="9">The sequence shown here is derived from an EMBL/GenBank/DDBJ whole genome shotgun (WGS) entry which is preliminary data.</text>
</comment>
<dbReference type="PANTHER" id="PTHR32063">
    <property type="match status" value="1"/>
</dbReference>
<dbReference type="Pfam" id="PF00873">
    <property type="entry name" value="ACR_tran"/>
    <property type="match status" value="1"/>
</dbReference>
<dbReference type="PRINTS" id="PR00702">
    <property type="entry name" value="ACRIFLAVINRP"/>
</dbReference>
<dbReference type="SUPFAM" id="SSF82693">
    <property type="entry name" value="Multidrug efflux transporter AcrB pore domain, PN1, PN2, PC1 and PC2 subdomains"/>
    <property type="match status" value="2"/>
</dbReference>
<reference evidence="9 10" key="1">
    <citation type="submission" date="2020-07" db="EMBL/GenBank/DDBJ databases">
        <title>Genomic Encyclopedia of Type Strains, Phase IV (KMG-V): Genome sequencing to study the core and pangenomes of soil and plant-associated prokaryotes.</title>
        <authorList>
            <person name="Whitman W."/>
        </authorList>
    </citation>
    <scope>NUCLEOTIDE SEQUENCE [LARGE SCALE GENOMIC DNA]</scope>
    <source>
        <strain evidence="9 10">X4EP2</strain>
    </source>
</reference>
<feature type="transmembrane region" description="Helical" evidence="8">
    <location>
        <begin position="914"/>
        <end position="934"/>
    </location>
</feature>
<accession>A0A7Y9PJC3</accession>
<evidence type="ECO:0000256" key="8">
    <source>
        <dbReference type="SAM" id="Phobius"/>
    </source>
</evidence>
<name>A0A7Y9PJC3_9BACT</name>
<dbReference type="InterPro" id="IPR004763">
    <property type="entry name" value="CusA-like"/>
</dbReference>
<dbReference type="InterPro" id="IPR027463">
    <property type="entry name" value="AcrB_DN_DC_subdom"/>
</dbReference>
<dbReference type="Gene3D" id="3.30.70.1430">
    <property type="entry name" value="Multidrug efflux transporter AcrB pore domain"/>
    <property type="match status" value="2"/>
</dbReference>
<dbReference type="PANTHER" id="PTHR32063:SF12">
    <property type="entry name" value="CATION EFFLUX SYSTEM PROTEIN"/>
    <property type="match status" value="1"/>
</dbReference>
<dbReference type="SUPFAM" id="SSF82866">
    <property type="entry name" value="Multidrug efflux transporter AcrB transmembrane domain"/>
    <property type="match status" value="2"/>
</dbReference>
<dbReference type="GO" id="GO:0042910">
    <property type="term" value="F:xenobiotic transmembrane transporter activity"/>
    <property type="evidence" value="ECO:0007669"/>
    <property type="project" value="TreeGrafter"/>
</dbReference>
<dbReference type="Gene3D" id="3.30.2090.10">
    <property type="entry name" value="Multidrug efflux transporter AcrB TolC docking domain, DN and DC subdomains"/>
    <property type="match status" value="2"/>
</dbReference>
<dbReference type="InterPro" id="IPR001036">
    <property type="entry name" value="Acrflvin-R"/>
</dbReference>
<feature type="transmembrane region" description="Helical" evidence="8">
    <location>
        <begin position="890"/>
        <end position="908"/>
    </location>
</feature>
<comment type="similarity">
    <text evidence="2">Belongs to the resistance-nodulation-cell division (RND) (TC 2.A.6) family.</text>
</comment>
<organism evidence="9 10">
    <name type="scientific">Granulicella arctica</name>
    <dbReference type="NCBI Taxonomy" id="940613"/>
    <lineage>
        <taxon>Bacteria</taxon>
        <taxon>Pseudomonadati</taxon>
        <taxon>Acidobacteriota</taxon>
        <taxon>Terriglobia</taxon>
        <taxon>Terriglobales</taxon>
        <taxon>Acidobacteriaceae</taxon>
        <taxon>Granulicella</taxon>
    </lineage>
</organism>
<gene>
    <name evidence="9" type="ORF">HDF17_003295</name>
</gene>
<dbReference type="SUPFAM" id="SSF82714">
    <property type="entry name" value="Multidrug efflux transporter AcrB TolC docking domain, DN and DC subdomains"/>
    <property type="match status" value="2"/>
</dbReference>
<dbReference type="Gene3D" id="3.30.70.1320">
    <property type="entry name" value="Multidrug efflux transporter AcrB pore domain like"/>
    <property type="match status" value="1"/>
</dbReference>
<feature type="transmembrane region" description="Helical" evidence="8">
    <location>
        <begin position="361"/>
        <end position="380"/>
    </location>
</feature>
<protein>
    <submittedName>
        <fullName evidence="9">Cobalt-zinc-cadmium resistance protein CzcA</fullName>
    </submittedName>
</protein>
<feature type="transmembrane region" description="Helical" evidence="8">
    <location>
        <begin position="946"/>
        <end position="966"/>
    </location>
</feature>
<keyword evidence="5 8" id="KW-0812">Transmembrane</keyword>
<feature type="transmembrane region" description="Helical" evidence="8">
    <location>
        <begin position="386"/>
        <end position="406"/>
    </location>
</feature>
<evidence type="ECO:0000256" key="7">
    <source>
        <dbReference type="ARBA" id="ARBA00023136"/>
    </source>
</evidence>
<feature type="transmembrane region" description="Helical" evidence="8">
    <location>
        <begin position="493"/>
        <end position="519"/>
    </location>
</feature>
<evidence type="ECO:0000256" key="4">
    <source>
        <dbReference type="ARBA" id="ARBA00022475"/>
    </source>
</evidence>
<sequence length="1061" mass="115624">MSSLVNFALKNRFLILAMAVLLFGWGIISFRNLPVEAYPDVANNYVQIITQWPGRAAEEVEQQVTVPIEIQMNGIPHLTHLRSTSLAGLSSVMLIFDDESTNDWNREKVLERIAGVTLPAGLQPQIGTDWSPVGQIYWYTLTSTNPNYDNMALKSLEDWTLEKQFKSVTGVVDVSSFGGITREYQVRIDPEKLVSYGLTIGQVEQQLTANNVNAGGSFIEEGQQQINVRAVGLFTNVADIGNTLIKTQNGTALRVKDIATVVQGSKIRLGQIGKAIRSNDGVVMDDSDVVEGIVLLQKGANSDEVLDGIHAKVEELNGVDAQPAANGKPAVAAKPGLLPPGVKVVPFLDRDDLVHLTTHTVLHNLTEGIILVMIILFLFLGNVRGAIIVALTIPFSLLFASICLDLRHIPANLLSLGALDFGMVVDGAVVMVENIVRHMNRPQEKSKTTLEVVQEAAHEVQRPVFYAIGIIVTAYLPIFTLQQVEGRLFRPMAWTVAFALLGALIFSMFLAPVLSSFLFKNGAKEWHNPVMNFLTKHYRSAALWAVESRWIVIGATCAGLLLAIFLTEGGAIGSEFLPHLDEGAIWVRGTLAPSTGPSEGVRVMNEARPLLASFPEVKDVVSQVGRPDDGVDTTGFFDTEYYVDLKQKKDWRPIFGQNKDELIAAMDRELEKMPGVIWNFSQPISDNMEEAVSGVKGELAVKVYGDDLKLLEQKGDQIVDVMSHIAGVQDLGLFRVIGQPNLNFIVDRAAAARYGINVADVQDAVETAVGGNAVTQVLQGEARYDVVPRYGKDYRDTPEAIENVRLVAPSGERVSLAQLTKPTVVDGASEIYREGNSRYVAIKYSVRGRDLGGAVEEAISKVTSQVKLPPGYKLDWAGEYASQKRSAKRLAIVVPITVLLIFFILYMMFGSFKWAMLIMANVAIAPIGGTLALFVTGTNFSVSSGVGFLALFGVSVQTGVIMLEYINQMRVRGHSIEESAVEGAVLRLRPIMMTMLVATLGLLPAATSHGIGSDSQRPFAVVIVGGLISDLIISLFLLPTLYVWLAGPDDILPKLETEFEA</sequence>
<feature type="transmembrane region" description="Helical" evidence="8">
    <location>
        <begin position="12"/>
        <end position="30"/>
    </location>
</feature>
<feature type="transmembrane region" description="Helical" evidence="8">
    <location>
        <begin position="464"/>
        <end position="481"/>
    </location>
</feature>
<dbReference type="AlphaFoldDB" id="A0A7Y9PJC3"/>
<dbReference type="Gene3D" id="3.30.70.1440">
    <property type="entry name" value="Multidrug efflux transporter AcrB pore domain"/>
    <property type="match status" value="1"/>
</dbReference>
<evidence type="ECO:0000256" key="3">
    <source>
        <dbReference type="ARBA" id="ARBA00022448"/>
    </source>
</evidence>
<keyword evidence="10" id="KW-1185">Reference proteome</keyword>
<feature type="transmembrane region" description="Helical" evidence="8">
    <location>
        <begin position="1019"/>
        <end position="1045"/>
    </location>
</feature>
<dbReference type="GO" id="GO:0005886">
    <property type="term" value="C:plasma membrane"/>
    <property type="evidence" value="ECO:0007669"/>
    <property type="project" value="UniProtKB-SubCell"/>
</dbReference>
<feature type="transmembrane region" description="Helical" evidence="8">
    <location>
        <begin position="986"/>
        <end position="1007"/>
    </location>
</feature>
<dbReference type="Gene3D" id="1.20.1640.10">
    <property type="entry name" value="Multidrug efflux transporter AcrB transmembrane domain"/>
    <property type="match status" value="2"/>
</dbReference>
<dbReference type="Proteomes" id="UP000589520">
    <property type="component" value="Unassembled WGS sequence"/>
</dbReference>
<proteinExistence type="inferred from homology"/>
<dbReference type="NCBIfam" id="TIGR00914">
    <property type="entry name" value="2A0601"/>
    <property type="match status" value="1"/>
</dbReference>
<keyword evidence="6 8" id="KW-1133">Transmembrane helix</keyword>
<keyword evidence="7 8" id="KW-0472">Membrane</keyword>
<feature type="transmembrane region" description="Helical" evidence="8">
    <location>
        <begin position="413"/>
        <end position="432"/>
    </location>
</feature>
<dbReference type="RefSeq" id="WP_179492739.1">
    <property type="nucleotide sequence ID" value="NZ_JACCCW010000002.1"/>
</dbReference>
<keyword evidence="4" id="KW-1003">Cell membrane</keyword>
<evidence type="ECO:0000256" key="1">
    <source>
        <dbReference type="ARBA" id="ARBA00004651"/>
    </source>
</evidence>
<evidence type="ECO:0000256" key="2">
    <source>
        <dbReference type="ARBA" id="ARBA00010942"/>
    </source>
</evidence>
<keyword evidence="3" id="KW-0813">Transport</keyword>
<evidence type="ECO:0000313" key="9">
    <source>
        <dbReference type="EMBL" id="NYF80975.1"/>
    </source>
</evidence>